<keyword evidence="6 7" id="KW-0472">Membrane</keyword>
<dbReference type="AlphaFoldDB" id="A0A3M8DKZ7"/>
<evidence type="ECO:0000256" key="2">
    <source>
        <dbReference type="ARBA" id="ARBA00022448"/>
    </source>
</evidence>
<dbReference type="Gene3D" id="1.20.1250.20">
    <property type="entry name" value="MFS general substrate transporter like domains"/>
    <property type="match status" value="1"/>
</dbReference>
<feature type="transmembrane region" description="Helical" evidence="7">
    <location>
        <begin position="158"/>
        <end position="175"/>
    </location>
</feature>
<accession>A0A3M8DKZ7</accession>
<feature type="transmembrane region" description="Helical" evidence="7">
    <location>
        <begin position="237"/>
        <end position="257"/>
    </location>
</feature>
<feature type="transmembrane region" description="Helical" evidence="7">
    <location>
        <begin position="66"/>
        <end position="84"/>
    </location>
</feature>
<keyword evidence="4 7" id="KW-0812">Transmembrane</keyword>
<reference evidence="9 10" key="1">
    <citation type="submission" date="2018-10" db="EMBL/GenBank/DDBJ databases">
        <title>Phylogenomics of Brevibacillus.</title>
        <authorList>
            <person name="Dunlap C."/>
        </authorList>
    </citation>
    <scope>NUCLEOTIDE SEQUENCE [LARGE SCALE GENOMIC DNA]</scope>
    <source>
        <strain evidence="9 10">JCM 15774</strain>
    </source>
</reference>
<feature type="transmembrane region" description="Helical" evidence="7">
    <location>
        <begin position="355"/>
        <end position="380"/>
    </location>
</feature>
<dbReference type="InterPro" id="IPR036259">
    <property type="entry name" value="MFS_trans_sf"/>
</dbReference>
<evidence type="ECO:0000256" key="6">
    <source>
        <dbReference type="ARBA" id="ARBA00023136"/>
    </source>
</evidence>
<feature type="transmembrane region" description="Helical" evidence="7">
    <location>
        <begin position="292"/>
        <end position="315"/>
    </location>
</feature>
<feature type="transmembrane region" description="Helical" evidence="7">
    <location>
        <begin position="125"/>
        <end position="146"/>
    </location>
</feature>
<evidence type="ECO:0000256" key="7">
    <source>
        <dbReference type="SAM" id="Phobius"/>
    </source>
</evidence>
<proteinExistence type="predicted"/>
<sequence>MIRVLWAILLVAVSTNFPSPFFPIYAAHYGLTNFEVTALFATYAACLLPLLLLAGPVGERIGMKRVAFAALVMTVISAGIFLVANRPWMLYVARAAEGIAVGAFMGTGNALLLRHSPYRTSVSMTLSGILTMVGFGLGPLICGAIIQYSPWMPEKLPYLLLLLGMGSAAGPILSLRDQEPHTDRHQAFRIRLGIPAESRRLFWSFVAPAAFTMLALNGVVISLIPAYVRALLHSTNLAVPGLLLFVFFGGAAVAQCYPKPEGRLQRIQTGIACLIAGTWMMIMAGSHESMGLLWLGMALMAIGNGWVFQACLQLVGKMGETTSHARAISTFYVAAYLGMAFPTIGVGMLSTMYGLMPALIGFGMLVTVIGLGILVSPVWLEKRKIATSN</sequence>
<feature type="transmembrane region" description="Helical" evidence="7">
    <location>
        <begin position="90"/>
        <end position="113"/>
    </location>
</feature>
<feature type="transmembrane region" description="Helical" evidence="7">
    <location>
        <begin position="327"/>
        <end position="349"/>
    </location>
</feature>
<dbReference type="RefSeq" id="WP_122922857.1">
    <property type="nucleotide sequence ID" value="NZ_RHHU01000003.1"/>
</dbReference>
<dbReference type="EMBL" id="RHHU01000003">
    <property type="protein sequence ID" value="RNB88760.1"/>
    <property type="molecule type" value="Genomic_DNA"/>
</dbReference>
<evidence type="ECO:0000256" key="4">
    <source>
        <dbReference type="ARBA" id="ARBA00022692"/>
    </source>
</evidence>
<gene>
    <name evidence="9" type="ORF">EDM59_06540</name>
</gene>
<evidence type="ECO:0000256" key="1">
    <source>
        <dbReference type="ARBA" id="ARBA00004651"/>
    </source>
</evidence>
<feature type="domain" description="Major facilitator superfamily (MFS) profile" evidence="8">
    <location>
        <begin position="1"/>
        <end position="384"/>
    </location>
</feature>
<evidence type="ECO:0000313" key="9">
    <source>
        <dbReference type="EMBL" id="RNB88760.1"/>
    </source>
</evidence>
<name>A0A3M8DKZ7_9BACL</name>
<dbReference type="InterPro" id="IPR020846">
    <property type="entry name" value="MFS_dom"/>
</dbReference>
<evidence type="ECO:0000313" key="10">
    <source>
        <dbReference type="Proteomes" id="UP000269573"/>
    </source>
</evidence>
<dbReference type="SUPFAM" id="SSF103473">
    <property type="entry name" value="MFS general substrate transporter"/>
    <property type="match status" value="1"/>
</dbReference>
<dbReference type="GO" id="GO:0022857">
    <property type="term" value="F:transmembrane transporter activity"/>
    <property type="evidence" value="ECO:0007669"/>
    <property type="project" value="InterPro"/>
</dbReference>
<feature type="transmembrane region" description="Helical" evidence="7">
    <location>
        <begin position="201"/>
        <end position="225"/>
    </location>
</feature>
<dbReference type="Proteomes" id="UP000269573">
    <property type="component" value="Unassembled WGS sequence"/>
</dbReference>
<protein>
    <submittedName>
        <fullName evidence="9">MFS transporter</fullName>
    </submittedName>
</protein>
<dbReference type="Pfam" id="PF07690">
    <property type="entry name" value="MFS_1"/>
    <property type="match status" value="1"/>
</dbReference>
<evidence type="ECO:0000259" key="8">
    <source>
        <dbReference type="PROSITE" id="PS50850"/>
    </source>
</evidence>
<keyword evidence="10" id="KW-1185">Reference proteome</keyword>
<dbReference type="PROSITE" id="PS50850">
    <property type="entry name" value="MFS"/>
    <property type="match status" value="1"/>
</dbReference>
<dbReference type="PANTHER" id="PTHR23517">
    <property type="entry name" value="RESISTANCE PROTEIN MDTM, PUTATIVE-RELATED-RELATED"/>
    <property type="match status" value="1"/>
</dbReference>
<dbReference type="InterPro" id="IPR011701">
    <property type="entry name" value="MFS"/>
</dbReference>
<feature type="transmembrane region" description="Helical" evidence="7">
    <location>
        <begin position="269"/>
        <end position="286"/>
    </location>
</feature>
<organism evidence="9 10">
    <name type="scientific">Brevibacillus nitrificans</name>
    <dbReference type="NCBI Taxonomy" id="651560"/>
    <lineage>
        <taxon>Bacteria</taxon>
        <taxon>Bacillati</taxon>
        <taxon>Bacillota</taxon>
        <taxon>Bacilli</taxon>
        <taxon>Bacillales</taxon>
        <taxon>Paenibacillaceae</taxon>
        <taxon>Brevibacillus</taxon>
    </lineage>
</organism>
<evidence type="ECO:0000256" key="3">
    <source>
        <dbReference type="ARBA" id="ARBA00022475"/>
    </source>
</evidence>
<comment type="subcellular location">
    <subcellularLocation>
        <location evidence="1">Cell membrane</location>
        <topology evidence="1">Multi-pass membrane protein</topology>
    </subcellularLocation>
</comment>
<comment type="caution">
    <text evidence="9">The sequence shown here is derived from an EMBL/GenBank/DDBJ whole genome shotgun (WGS) entry which is preliminary data.</text>
</comment>
<dbReference type="GO" id="GO:0005886">
    <property type="term" value="C:plasma membrane"/>
    <property type="evidence" value="ECO:0007669"/>
    <property type="project" value="UniProtKB-SubCell"/>
</dbReference>
<keyword evidence="2" id="KW-0813">Transport</keyword>
<dbReference type="InterPro" id="IPR050171">
    <property type="entry name" value="MFS_Transporters"/>
</dbReference>
<dbReference type="PANTHER" id="PTHR23517:SF13">
    <property type="entry name" value="MAJOR FACILITATOR SUPERFAMILY MFS_1"/>
    <property type="match status" value="1"/>
</dbReference>
<keyword evidence="3" id="KW-1003">Cell membrane</keyword>
<evidence type="ECO:0000256" key="5">
    <source>
        <dbReference type="ARBA" id="ARBA00022989"/>
    </source>
</evidence>
<feature type="transmembrane region" description="Helical" evidence="7">
    <location>
        <begin position="36"/>
        <end position="54"/>
    </location>
</feature>
<keyword evidence="5 7" id="KW-1133">Transmembrane helix</keyword>